<dbReference type="InterPro" id="IPR012347">
    <property type="entry name" value="Ferritin-like"/>
</dbReference>
<evidence type="ECO:0000313" key="3">
    <source>
        <dbReference type="Proteomes" id="UP000552864"/>
    </source>
</evidence>
<protein>
    <recommendedName>
        <fullName evidence="1">Iminophenyl-pyruvate dimer synthase domain-containing protein</fullName>
    </recommendedName>
</protein>
<comment type="caution">
    <text evidence="2">The sequence shown here is derived from an EMBL/GenBank/DDBJ whole genome shotgun (WGS) entry which is preliminary data.</text>
</comment>
<gene>
    <name evidence="2" type="ORF">HGH91_27620</name>
</gene>
<proteinExistence type="predicted"/>
<dbReference type="EMBL" id="JABAHZ010000009">
    <property type="protein sequence ID" value="NLR82417.1"/>
    <property type="molecule type" value="Genomic_DNA"/>
</dbReference>
<organism evidence="2 3">
    <name type="scientific">Chitinophaga eiseniae</name>
    <dbReference type="NCBI Taxonomy" id="634771"/>
    <lineage>
        <taxon>Bacteria</taxon>
        <taxon>Pseudomonadati</taxon>
        <taxon>Bacteroidota</taxon>
        <taxon>Chitinophagia</taxon>
        <taxon>Chitinophagales</taxon>
        <taxon>Chitinophagaceae</taxon>
        <taxon>Chitinophaga</taxon>
    </lineage>
</organism>
<dbReference type="InterPro" id="IPR026820">
    <property type="entry name" value="VioB/RebD_dom"/>
</dbReference>
<dbReference type="PANTHER" id="PTHR34400:SF4">
    <property type="entry name" value="MEMBRANE PROTEIN"/>
    <property type="match status" value="1"/>
</dbReference>
<reference evidence="2 3" key="1">
    <citation type="submission" date="2020-04" db="EMBL/GenBank/DDBJ databases">
        <authorList>
            <person name="Yin C."/>
        </authorList>
    </citation>
    <scope>NUCLEOTIDE SEQUENCE [LARGE SCALE GENOMIC DNA]</scope>
    <source>
        <strain evidence="2 3">Ak56</strain>
    </source>
</reference>
<name>A0A847STB8_9BACT</name>
<dbReference type="Proteomes" id="UP000552864">
    <property type="component" value="Unassembled WGS sequence"/>
</dbReference>
<dbReference type="PANTHER" id="PTHR34400">
    <property type="match status" value="1"/>
</dbReference>
<feature type="domain" description="Iminophenyl-pyruvate dimer synthase" evidence="1">
    <location>
        <begin position="38"/>
        <end position="246"/>
    </location>
</feature>
<dbReference type="Gene3D" id="1.20.1260.10">
    <property type="match status" value="1"/>
</dbReference>
<accession>A0A847STB8</accession>
<evidence type="ECO:0000259" key="1">
    <source>
        <dbReference type="Pfam" id="PF12902"/>
    </source>
</evidence>
<keyword evidence="3" id="KW-1185">Reference proteome</keyword>
<dbReference type="RefSeq" id="WP_168742455.1">
    <property type="nucleotide sequence ID" value="NZ_JABAHZ010000009.1"/>
</dbReference>
<sequence length="356" mass="40118">METNQLISGIRHRLVRSGEPTLTDFNKITTLDSLRKHLQVAIELEHSTIPPYLFALYSIRENTNEVAARIIKGVVMEEMLHMILACNILNAVDGRPDISHPGFIPEYPTYLPHSNQSFEVNLQKFSRPAIETFLKIEKPSGKGAPPEADRYASIGQFYEAILDGMERLQAKGNIFTGKASRQITPEQFYGGGGGVVVVHDLASAHEAIAEIVGQGEGIDGTIEDSDHLLFGEEVEYAHYFRFNEIHEERYYRPTDTPKSGPTGAKLPVAWDQVHPVKENIKMKDFKKGTEEWGMMYQFNKSYCDMLRALHDTVNGDKEKLREAVIMMYDLKYQALGLMNIPIGNGLHAAPSFEYVK</sequence>
<dbReference type="Pfam" id="PF12902">
    <property type="entry name" value="Ferritin-like"/>
    <property type="match status" value="1"/>
</dbReference>
<dbReference type="AlphaFoldDB" id="A0A847STB8"/>
<evidence type="ECO:0000313" key="2">
    <source>
        <dbReference type="EMBL" id="NLR82417.1"/>
    </source>
</evidence>